<evidence type="ECO:0000259" key="2">
    <source>
        <dbReference type="Pfam" id="PF13460"/>
    </source>
</evidence>
<evidence type="ECO:0000313" key="4">
    <source>
        <dbReference type="Proteomes" id="UP000789342"/>
    </source>
</evidence>
<dbReference type="PANTHER" id="PTHR43162">
    <property type="match status" value="1"/>
</dbReference>
<comment type="caution">
    <text evidence="3">The sequence shown here is derived from an EMBL/GenBank/DDBJ whole genome shotgun (WGS) entry which is preliminary data.</text>
</comment>
<accession>A0A9N9G1J3</accession>
<dbReference type="PANTHER" id="PTHR43162:SF1">
    <property type="entry name" value="PRESTALK A DIFFERENTIATION PROTEIN A"/>
    <property type="match status" value="1"/>
</dbReference>
<evidence type="ECO:0000313" key="3">
    <source>
        <dbReference type="EMBL" id="CAG8575196.1"/>
    </source>
</evidence>
<reference evidence="3" key="1">
    <citation type="submission" date="2021-06" db="EMBL/GenBank/DDBJ databases">
        <authorList>
            <person name="Kallberg Y."/>
            <person name="Tangrot J."/>
            <person name="Rosling A."/>
        </authorList>
    </citation>
    <scope>NUCLEOTIDE SEQUENCE</scope>
    <source>
        <strain evidence="3">CL551</strain>
    </source>
</reference>
<dbReference type="InterPro" id="IPR051604">
    <property type="entry name" value="Ergot_Alk_Oxidoreductase"/>
</dbReference>
<dbReference type="InterPro" id="IPR036291">
    <property type="entry name" value="NAD(P)-bd_dom_sf"/>
</dbReference>
<proteinExistence type="predicted"/>
<dbReference type="Proteomes" id="UP000789342">
    <property type="component" value="Unassembled WGS sequence"/>
</dbReference>
<keyword evidence="4" id="KW-1185">Reference proteome</keyword>
<dbReference type="Gene3D" id="3.40.50.720">
    <property type="entry name" value="NAD(P)-binding Rossmann-like Domain"/>
    <property type="match status" value="1"/>
</dbReference>
<gene>
    <name evidence="3" type="ORF">AMORRO_LOCUS6661</name>
</gene>
<evidence type="ECO:0000256" key="1">
    <source>
        <dbReference type="SAM" id="MobiDB-lite"/>
    </source>
</evidence>
<sequence>MSASTKKVICVTVCDHWIGYGIARSLLLSQNKDSDYTIRAIGRDMRCMKILEEFGAEVIQINYENHETIEHACQDCTWMIMISEMDENRVTMAKTFVDVCKKVDVKNLCFLSTLGANDAKEKSLCDFREMERCVESTVDYWTILRLSFLDQRLHHFAQDVSEKGVLPLPIRSQDSMAPIHFDDLQCVLVHLMFREDGTFIPRMDSKHQRKHYTLTGPEIVNGEMMVNMLNKVLDREDEEKITFEEITREESEEYLKSPCDEINEFTTGMIGSLLQKFKHLWSGAPDSEGDDVKKQEKKDDTEDLTPPLCPCDMEIEIILDFFDYVKEGKANHVSGDFKKITGEEPKRLVDFFKSHRDEFDRRRQ</sequence>
<organism evidence="3 4">
    <name type="scientific">Acaulospora morrowiae</name>
    <dbReference type="NCBI Taxonomy" id="94023"/>
    <lineage>
        <taxon>Eukaryota</taxon>
        <taxon>Fungi</taxon>
        <taxon>Fungi incertae sedis</taxon>
        <taxon>Mucoromycota</taxon>
        <taxon>Glomeromycotina</taxon>
        <taxon>Glomeromycetes</taxon>
        <taxon>Diversisporales</taxon>
        <taxon>Acaulosporaceae</taxon>
        <taxon>Acaulospora</taxon>
    </lineage>
</organism>
<dbReference type="OrthoDB" id="10254221at2759"/>
<dbReference type="AlphaFoldDB" id="A0A9N9G1J3"/>
<protein>
    <submittedName>
        <fullName evidence="3">14348_t:CDS:1</fullName>
    </submittedName>
</protein>
<dbReference type="Pfam" id="PF13460">
    <property type="entry name" value="NAD_binding_10"/>
    <property type="match status" value="1"/>
</dbReference>
<feature type="compositionally biased region" description="Basic and acidic residues" evidence="1">
    <location>
        <begin position="290"/>
        <end position="300"/>
    </location>
</feature>
<dbReference type="SUPFAM" id="SSF51735">
    <property type="entry name" value="NAD(P)-binding Rossmann-fold domains"/>
    <property type="match status" value="1"/>
</dbReference>
<dbReference type="EMBL" id="CAJVPV010004531">
    <property type="protein sequence ID" value="CAG8575196.1"/>
    <property type="molecule type" value="Genomic_DNA"/>
</dbReference>
<feature type="domain" description="NAD(P)-binding" evidence="2">
    <location>
        <begin position="28"/>
        <end position="151"/>
    </location>
</feature>
<feature type="region of interest" description="Disordered" evidence="1">
    <location>
        <begin position="285"/>
        <end position="306"/>
    </location>
</feature>
<dbReference type="InterPro" id="IPR016040">
    <property type="entry name" value="NAD(P)-bd_dom"/>
</dbReference>
<name>A0A9N9G1J3_9GLOM</name>